<dbReference type="NCBIfam" id="TIGR04335">
    <property type="entry name" value="AmmeMemoSam_A"/>
    <property type="match status" value="1"/>
</dbReference>
<name>A0A510E482_9CREN</name>
<dbReference type="Pfam" id="PF01871">
    <property type="entry name" value="AMMECR1"/>
    <property type="match status" value="1"/>
</dbReference>
<dbReference type="PANTHER" id="PTHR13016">
    <property type="entry name" value="AMMECR1 HOMOLOG"/>
    <property type="match status" value="1"/>
</dbReference>
<proteinExistence type="inferred from homology"/>
<dbReference type="KEGG" id="step:IC006_1862"/>
<evidence type="ECO:0000313" key="3">
    <source>
        <dbReference type="EMBL" id="BBG24537.1"/>
    </source>
</evidence>
<accession>A0A510E482</accession>
<dbReference type="NCBIfam" id="TIGR00296">
    <property type="entry name" value="TIGR00296 family protein"/>
    <property type="match status" value="1"/>
</dbReference>
<dbReference type="SUPFAM" id="SSF143447">
    <property type="entry name" value="AMMECR1-like"/>
    <property type="match status" value="1"/>
</dbReference>
<dbReference type="GeneID" id="41718205"/>
<dbReference type="HAMAP" id="MF_00645">
    <property type="entry name" value="AMMECR1"/>
    <property type="match status" value="1"/>
</dbReference>
<dbReference type="Proteomes" id="UP000325030">
    <property type="component" value="Chromosome"/>
</dbReference>
<dbReference type="Proteomes" id="UP000322983">
    <property type="component" value="Chromosome"/>
</dbReference>
<evidence type="ECO:0000256" key="1">
    <source>
        <dbReference type="HAMAP-Rule" id="MF_00645"/>
    </source>
</evidence>
<feature type="domain" description="AMMECR1" evidence="2">
    <location>
        <begin position="14"/>
        <end position="204"/>
    </location>
</feature>
<gene>
    <name evidence="3" type="ORF">IC006_1862</name>
    <name evidence="4" type="ORF">IC007_1870</name>
</gene>
<dbReference type="InterPro" id="IPR027623">
    <property type="entry name" value="AmmeMemoSam_A"/>
</dbReference>
<dbReference type="Gene3D" id="3.30.700.20">
    <property type="entry name" value="Hypothetical protein ph0010, domain 1"/>
    <property type="match status" value="1"/>
</dbReference>
<dbReference type="RefSeq" id="WP_054844857.1">
    <property type="nucleotide sequence ID" value="NZ_AP018929.1"/>
</dbReference>
<dbReference type="PROSITE" id="PS51112">
    <property type="entry name" value="AMMECR1"/>
    <property type="match status" value="1"/>
</dbReference>
<evidence type="ECO:0000313" key="6">
    <source>
        <dbReference type="Proteomes" id="UP000325030"/>
    </source>
</evidence>
<reference evidence="6" key="1">
    <citation type="submission" date="2018-09" db="EMBL/GenBank/DDBJ databases">
        <title>Complete Genome Sequencing of Sulfolobus sp. JCM 16834.</title>
        <authorList>
            <person name="Kato S."/>
            <person name="Itoh T."/>
            <person name="Ohkuma M."/>
        </authorList>
    </citation>
    <scope>NUCLEOTIDE SEQUENCE [LARGE SCALE GENOMIC DNA]</scope>
    <source>
        <strain evidence="6">IC-007</strain>
    </source>
</reference>
<dbReference type="InterPro" id="IPR023472">
    <property type="entry name" value="Uncharacterised_MJ0810"/>
</dbReference>
<keyword evidence="5" id="KW-1185">Reference proteome</keyword>
<evidence type="ECO:0000313" key="4">
    <source>
        <dbReference type="EMBL" id="BBG27325.1"/>
    </source>
</evidence>
<dbReference type="EMBL" id="AP018930">
    <property type="protein sequence ID" value="BBG27325.1"/>
    <property type="molecule type" value="Genomic_DNA"/>
</dbReference>
<dbReference type="InterPro" id="IPR036071">
    <property type="entry name" value="AMMECR1_dom_sf"/>
</dbReference>
<dbReference type="STRING" id="1294262.GCA_001316085_00142"/>
<dbReference type="OrthoDB" id="25187at2157"/>
<protein>
    <recommendedName>
        <fullName evidence="1">Protein IC006_1862</fullName>
    </recommendedName>
</protein>
<dbReference type="InterPro" id="IPR027485">
    <property type="entry name" value="AMMECR1_N"/>
</dbReference>
<dbReference type="InterPro" id="IPR023473">
    <property type="entry name" value="AMMECR1"/>
</dbReference>
<sequence length="213" mass="23638">MEKNLISLEDLTLDIGTQLVKLARNSIKRKLGLTASELTLDPVLEKKGMAFVTLEKNDTFRSLRGCIGYVQAVSSLKDVVERAAEAAAFSDPRFPPLSRDEIDDIIVEVTVLTSPKEIIGDRESLPSQIEIGVDGLIVEKGILYSGLLLPQVPVEYNWDQETFLAETCIKASLEPDCWLDTQVKVKKFSGRIFKEVNPNGAVYEVNLNNIIKS</sequence>
<reference evidence="4 5" key="2">
    <citation type="journal article" date="2020" name="Int. J. Syst. Evol. Microbiol.">
        <title>Sulfuracidifex tepidarius gen. nov., sp. nov. and transfer of Sulfolobus metallicus Huber and Stetter 1992 to the genus Sulfuracidifex as Sulfuracidifex metallicus comb. nov.</title>
        <authorList>
            <person name="Itoh T."/>
            <person name="Miura T."/>
            <person name="Sakai H.D."/>
            <person name="Kato S."/>
            <person name="Ohkuma M."/>
            <person name="Takashina T."/>
        </authorList>
    </citation>
    <scope>NUCLEOTIDE SEQUENCE</scope>
    <source>
        <strain evidence="3 5">IC-006</strain>
        <strain evidence="4">IC-007</strain>
    </source>
</reference>
<accession>A0A510DWF8</accession>
<dbReference type="Gene3D" id="3.30.1490.150">
    <property type="entry name" value="Hypothetical protein ph0010, domain 2"/>
    <property type="match status" value="1"/>
</dbReference>
<dbReference type="InterPro" id="IPR002733">
    <property type="entry name" value="AMMECR1_domain"/>
</dbReference>
<dbReference type="PANTHER" id="PTHR13016:SF0">
    <property type="entry name" value="AMME SYNDROME CANDIDATE GENE 1 PROTEIN"/>
    <property type="match status" value="1"/>
</dbReference>
<evidence type="ECO:0000313" key="5">
    <source>
        <dbReference type="Proteomes" id="UP000322983"/>
    </source>
</evidence>
<organism evidence="4 6">
    <name type="scientific">Sulfuracidifex tepidarius</name>
    <dbReference type="NCBI Taxonomy" id="1294262"/>
    <lineage>
        <taxon>Archaea</taxon>
        <taxon>Thermoproteota</taxon>
        <taxon>Thermoprotei</taxon>
        <taxon>Sulfolobales</taxon>
        <taxon>Sulfolobaceae</taxon>
        <taxon>Sulfuracidifex</taxon>
    </lineage>
</organism>
<dbReference type="AlphaFoldDB" id="A0A510E482"/>
<evidence type="ECO:0000259" key="2">
    <source>
        <dbReference type="PROSITE" id="PS51112"/>
    </source>
</evidence>
<dbReference type="EMBL" id="AP018929">
    <property type="protein sequence ID" value="BBG24537.1"/>
    <property type="molecule type" value="Genomic_DNA"/>
</dbReference>